<dbReference type="Proteomes" id="UP001217044">
    <property type="component" value="Chromosome"/>
</dbReference>
<proteinExistence type="predicted"/>
<reference evidence="2 3" key="1">
    <citation type="submission" date="2022-12" db="EMBL/GenBank/DDBJ databases">
        <title>Genome Sequence of Deinococcus aquaticus Type Strain PB314.</title>
        <authorList>
            <person name="Albert C."/>
            <person name="Hill J."/>
            <person name="Boren L."/>
            <person name="Scholz-Ng S."/>
            <person name="Fatema N."/>
            <person name="Grosso R."/>
            <person name="Soboslay E."/>
            <person name="Tuohy J."/>
        </authorList>
    </citation>
    <scope>NUCLEOTIDE SEQUENCE [LARGE SCALE GENOMIC DNA]</scope>
    <source>
        <strain evidence="2 3">PB-314</strain>
    </source>
</reference>
<feature type="compositionally biased region" description="Polar residues" evidence="1">
    <location>
        <begin position="39"/>
        <end position="62"/>
    </location>
</feature>
<organism evidence="2 3">
    <name type="scientific">Deinococcus aquaticus</name>
    <dbReference type="NCBI Taxonomy" id="328692"/>
    <lineage>
        <taxon>Bacteria</taxon>
        <taxon>Thermotogati</taxon>
        <taxon>Deinococcota</taxon>
        <taxon>Deinococci</taxon>
        <taxon>Deinococcales</taxon>
        <taxon>Deinococcaceae</taxon>
        <taxon>Deinococcus</taxon>
    </lineage>
</organism>
<dbReference type="EMBL" id="CP115165">
    <property type="protein sequence ID" value="WDA59358.1"/>
    <property type="molecule type" value="Genomic_DNA"/>
</dbReference>
<evidence type="ECO:0000313" key="2">
    <source>
        <dbReference type="EMBL" id="WDA59358.1"/>
    </source>
</evidence>
<feature type="compositionally biased region" description="Low complexity" evidence="1">
    <location>
        <begin position="7"/>
        <end position="21"/>
    </location>
</feature>
<protein>
    <submittedName>
        <fullName evidence="2">Uncharacterized protein</fullName>
    </submittedName>
</protein>
<feature type="region of interest" description="Disordered" evidence="1">
    <location>
        <begin position="1"/>
        <end position="93"/>
    </location>
</feature>
<name>A0ABY7V2F9_9DEIO</name>
<keyword evidence="3" id="KW-1185">Reference proteome</keyword>
<dbReference type="RefSeq" id="WP_273989820.1">
    <property type="nucleotide sequence ID" value="NZ_CP115165.1"/>
</dbReference>
<sequence>MADRTEQQQAGQNGAGQAAQPGPDPVSTPEAASEHSGSDHATQGANTNLDASVQGGPVTQQDRAAAQVIQDQHAGSEQQGHAPPDGAAKIKGT</sequence>
<evidence type="ECO:0000256" key="1">
    <source>
        <dbReference type="SAM" id="MobiDB-lite"/>
    </source>
</evidence>
<feature type="compositionally biased region" description="Polar residues" evidence="1">
    <location>
        <begin position="69"/>
        <end position="79"/>
    </location>
</feature>
<evidence type="ECO:0000313" key="3">
    <source>
        <dbReference type="Proteomes" id="UP001217044"/>
    </source>
</evidence>
<accession>A0ABY7V2F9</accession>
<gene>
    <name evidence="2" type="ORF">M8445_03870</name>
</gene>